<organism evidence="2 3">
    <name type="scientific">Hymenoscyphus albidus</name>
    <dbReference type="NCBI Taxonomy" id="595503"/>
    <lineage>
        <taxon>Eukaryota</taxon>
        <taxon>Fungi</taxon>
        <taxon>Dikarya</taxon>
        <taxon>Ascomycota</taxon>
        <taxon>Pezizomycotina</taxon>
        <taxon>Leotiomycetes</taxon>
        <taxon>Helotiales</taxon>
        <taxon>Helotiaceae</taxon>
        <taxon>Hymenoscyphus</taxon>
    </lineage>
</organism>
<evidence type="ECO:0000259" key="1">
    <source>
        <dbReference type="Pfam" id="PF07859"/>
    </source>
</evidence>
<dbReference type="SUPFAM" id="SSF53474">
    <property type="entry name" value="alpha/beta-Hydrolases"/>
    <property type="match status" value="1"/>
</dbReference>
<dbReference type="EMBL" id="CAJVRM010000020">
    <property type="protein sequence ID" value="CAG8971464.1"/>
    <property type="molecule type" value="Genomic_DNA"/>
</dbReference>
<evidence type="ECO:0000313" key="2">
    <source>
        <dbReference type="EMBL" id="CAG8971464.1"/>
    </source>
</evidence>
<dbReference type="InterPro" id="IPR013094">
    <property type="entry name" value="AB_hydrolase_3"/>
</dbReference>
<sequence>MGPRSLSKLKKKGGSAMIVIFPEGGWGMGDLSERRLAPEHPFPTWINDSWDALSTPQSSVPTYLSRGFVIVGGSAGANITAVLTHIARDEELLSPLTGQSLIRTLPLRDDRKRILGSPAGLSPSVRARSTA</sequence>
<feature type="domain" description="Alpha/beta hydrolase fold-3" evidence="1">
    <location>
        <begin position="35"/>
        <end position="103"/>
    </location>
</feature>
<proteinExistence type="predicted"/>
<dbReference type="Gene3D" id="3.40.50.1820">
    <property type="entry name" value="alpha/beta hydrolase"/>
    <property type="match status" value="1"/>
</dbReference>
<dbReference type="AlphaFoldDB" id="A0A9N9LA56"/>
<reference evidence="2" key="1">
    <citation type="submission" date="2021-07" db="EMBL/GenBank/DDBJ databases">
        <authorList>
            <person name="Durling M."/>
        </authorList>
    </citation>
    <scope>NUCLEOTIDE SEQUENCE</scope>
</reference>
<dbReference type="Proteomes" id="UP000701801">
    <property type="component" value="Unassembled WGS sequence"/>
</dbReference>
<comment type="caution">
    <text evidence="2">The sequence shown here is derived from an EMBL/GenBank/DDBJ whole genome shotgun (WGS) entry which is preliminary data.</text>
</comment>
<dbReference type="InterPro" id="IPR029058">
    <property type="entry name" value="AB_hydrolase_fold"/>
</dbReference>
<dbReference type="GO" id="GO:0016787">
    <property type="term" value="F:hydrolase activity"/>
    <property type="evidence" value="ECO:0007669"/>
    <property type="project" value="InterPro"/>
</dbReference>
<keyword evidence="3" id="KW-1185">Reference proteome</keyword>
<gene>
    <name evidence="2" type="ORF">HYALB_00002048</name>
</gene>
<name>A0A9N9LA56_9HELO</name>
<accession>A0A9N9LA56</accession>
<protein>
    <recommendedName>
        <fullName evidence="1">Alpha/beta hydrolase fold-3 domain-containing protein</fullName>
    </recommendedName>
</protein>
<dbReference type="OrthoDB" id="408631at2759"/>
<dbReference type="Pfam" id="PF07859">
    <property type="entry name" value="Abhydrolase_3"/>
    <property type="match status" value="1"/>
</dbReference>
<evidence type="ECO:0000313" key="3">
    <source>
        <dbReference type="Proteomes" id="UP000701801"/>
    </source>
</evidence>